<feature type="region of interest" description="Disordered" evidence="1">
    <location>
        <begin position="1235"/>
        <end position="1264"/>
    </location>
</feature>
<name>A0A914B1J9_PATMI</name>
<protein>
    <submittedName>
        <fullName evidence="2">Uncharacterized protein</fullName>
    </submittedName>
</protein>
<feature type="compositionally biased region" description="Basic and acidic residues" evidence="1">
    <location>
        <begin position="531"/>
        <end position="543"/>
    </location>
</feature>
<feature type="compositionally biased region" description="Polar residues" evidence="1">
    <location>
        <begin position="785"/>
        <end position="807"/>
    </location>
</feature>
<feature type="region of interest" description="Disordered" evidence="1">
    <location>
        <begin position="740"/>
        <end position="884"/>
    </location>
</feature>
<feature type="compositionally biased region" description="Polar residues" evidence="1">
    <location>
        <begin position="1823"/>
        <end position="1834"/>
    </location>
</feature>
<feature type="compositionally biased region" description="Polar residues" evidence="1">
    <location>
        <begin position="230"/>
        <end position="260"/>
    </location>
</feature>
<feature type="compositionally biased region" description="Low complexity" evidence="1">
    <location>
        <begin position="1754"/>
        <end position="1768"/>
    </location>
</feature>
<feature type="compositionally biased region" description="Polar residues" evidence="1">
    <location>
        <begin position="1159"/>
        <end position="1186"/>
    </location>
</feature>
<feature type="compositionally biased region" description="Polar residues" evidence="1">
    <location>
        <begin position="202"/>
        <end position="219"/>
    </location>
</feature>
<dbReference type="Proteomes" id="UP000887568">
    <property type="component" value="Unplaced"/>
</dbReference>
<feature type="compositionally biased region" description="Polar residues" evidence="1">
    <location>
        <begin position="1388"/>
        <end position="1401"/>
    </location>
</feature>
<feature type="compositionally biased region" description="Polar residues" evidence="1">
    <location>
        <begin position="588"/>
        <end position="602"/>
    </location>
</feature>
<dbReference type="GeneID" id="119738881"/>
<feature type="compositionally biased region" description="Polar residues" evidence="1">
    <location>
        <begin position="1513"/>
        <end position="1527"/>
    </location>
</feature>
<feature type="compositionally biased region" description="Polar residues" evidence="1">
    <location>
        <begin position="1070"/>
        <end position="1083"/>
    </location>
</feature>
<feature type="compositionally biased region" description="Basic and acidic residues" evidence="1">
    <location>
        <begin position="1894"/>
        <end position="1911"/>
    </location>
</feature>
<feature type="compositionally biased region" description="Basic and acidic residues" evidence="1">
    <location>
        <begin position="740"/>
        <end position="769"/>
    </location>
</feature>
<feature type="compositionally biased region" description="Low complexity" evidence="1">
    <location>
        <begin position="1938"/>
        <end position="1951"/>
    </location>
</feature>
<dbReference type="EnsemblMetazoa" id="XM_038213861.1">
    <property type="protein sequence ID" value="XP_038069789.1"/>
    <property type="gene ID" value="LOC119738881"/>
</dbReference>
<keyword evidence="3" id="KW-1185">Reference proteome</keyword>
<feature type="region of interest" description="Disordered" evidence="1">
    <location>
        <begin position="1304"/>
        <end position="1687"/>
    </location>
</feature>
<evidence type="ECO:0000313" key="3">
    <source>
        <dbReference type="Proteomes" id="UP000887568"/>
    </source>
</evidence>
<feature type="compositionally biased region" description="Basic and acidic residues" evidence="1">
    <location>
        <begin position="700"/>
        <end position="716"/>
    </location>
</feature>
<feature type="region of interest" description="Disordered" evidence="1">
    <location>
        <begin position="483"/>
        <end position="637"/>
    </location>
</feature>
<feature type="compositionally biased region" description="Polar residues" evidence="1">
    <location>
        <begin position="1876"/>
        <end position="1890"/>
    </location>
</feature>
<feature type="compositionally biased region" description="Polar residues" evidence="1">
    <location>
        <begin position="935"/>
        <end position="955"/>
    </location>
</feature>
<feature type="compositionally biased region" description="Basic and acidic residues" evidence="1">
    <location>
        <begin position="1775"/>
        <end position="1798"/>
    </location>
</feature>
<accession>A0A914B1J9</accession>
<sequence length="1974" mass="215884">MDAEPKTLNKQTLTPWKDAADPPPHQAVSNGNSNGVSGEFTKDEFAEDLHSNETPNTAFDDGGSSNKSTKREISTSIDETHWNIPDDASDWPVMSNGNHDDLSPDGTVSTSAWGDGPTTHTPALDIHEASQQTPSSPTIPQPSSGSELTANPFGPSTDMFGAGFTDNFCEMSETDLIFRSGLVDEEFKTISVTAEEDDLWSSFAQPSESESLANQSAASASWDPFPANQEPPNTDQVPVQSQPDPSGNLPNQIGQSSTSENHNKISVDVPAPRPQVLNILQSVTSQHSSATALSPEEDTSIQINQHRANEIVHYESEAKKPSNEIAASSPKPQSQLNIKQLLKDSAFKEIILDESWMAEKDCLESKAFTVDLSHRSANQDTQDPATSMDLLSDQPIPNTECQPDTLNGQHTSTKTATADLNANMATNGGPQDLLVDFGDTDGLDGKIVVAPPPEFDNNFDPLLDNAEGNSNMVSLNSELSNGDLLISIGNPQENGDQGNPDKETDQGRTASDLDKLLNDLGDGTVIDEDKDTCKERTSSDVDRFLNQLGDGTAIDEIEETSQEQAPDDGDSLPSDLGDARVVDKEITEPSQEQAPANGNSLPSDLGNARVVDKEITEPSKEQAPANGDSLPSDLGDAGVVDKEITEPSQELAPADGDSLPNYLGDAGVVQNIESNNRARTPSDMDRFLNDLGDGTVIDDEDKRVEKGQTPSDIDRFLNELGDGTVIDEANDSLAADGVRDLDTLKASEQEDVHNLEKPEKLTKPEEKSAHGTNKAWDQMVREGSITMQESAPKHSSNTNGTLSSPPDTVQDIGDPTNALSKTEGEVVKSDAKNTEAEPAVSQTDTKLDLNAKRRSFFGGDSNAGDSSFQPTIPKQPSPSAPISSMSISLALPSVRVLPKVQTAYQRPGSLYETKPRAATDSFLSSHALLGLGGDQTISADTKSRSASEPPISTFTIAADQPSEEAVTSPRSKDPSVANKSTQFIRALYGPKPGSKSSEQVDEDGKTLFEYEQERRNVMAAMKVKRKKKISWQGSSIQSDDLTSPESEGPLSPTGKSSDIKQEPPVRSPVSPGSTSWGNVSNSAPKLIPEPCKPTPQTVEKPLNVAKQDAIVPEVKTQTLQEKPPNIHAKSASPVKVDLERSPITSEDKKSDSEVAPKKINTSLQSVPSTQEIQSKITGASSESSDASKAGPAGSQEGNDEAHIDLKKVRNLWEQKINVAPSMELENRREKKDVFDPRRMFSLEMKDEDAPREEPTAKETKPKEEVRIETPLDDDSTDIMPKDLDDEYDHCESFTYDVTPQRKVAIQSHRTSESIITREIRQQKEREQELLKEGRLKSSSDMEDVEKEDSQVQLIKQESFFEQENRLSKNHAEGNVEELPRTPKIAESRGSSIKSPRNQSGRVSPRQAELQDMKLVEPEVTQKVEETQQRGPSPEPTVVIIDKDESKTDTPISKEEPRRKESIIQREIRLQKEREGENALERQRALEETRARHASGEGSSHSSSGRSTPIKGLQSPTLQSSSFTSIKAASTPAGPKTVPIKPALTPATPKKANNAPMTSKLPDKSPVVRFGLSSMQAEPYNSYREYQKMLRGRKTSEKSDDKPGPMKATEGSVTVKQPPVTVVFKESAAKESTQQRPPSPVVVRPPSPFLQRPPSPSPYRAASPVEEPSSQDATDSSPSKPETLVQREIRLAKEREAELQKERAATKPSTDLKKAFDADIPDVVIVEKTQKEKSHVTESSLVTESSQVTEKIQVSERSSSVSSPEQEVVVLRRRRETPMERDIRLAEEREMTLRKERGLSLKRSTNTPTSQAGRTKPPNAHNPRPTSQNFPDSTYNLKTVNYYIEKEFEEERRRELALKVEGKIKTVSQYEDETSNDTEATLSPVKSNTETLIEQEIRLQQEREDQYRREKGLATPTSPRLTEQGADGVPDGEAKDATATEQAATSSASSETPMPKYRPQRRSLIMAQQWEDMFK</sequence>
<feature type="region of interest" description="Disordered" evidence="1">
    <location>
        <begin position="673"/>
        <end position="716"/>
    </location>
</feature>
<feature type="compositionally biased region" description="Basic and acidic residues" evidence="1">
    <location>
        <begin position="1440"/>
        <end position="1494"/>
    </location>
</feature>
<feature type="compositionally biased region" description="Basic and acidic residues" evidence="1">
    <location>
        <begin position="1362"/>
        <end position="1386"/>
    </location>
</feature>
<feature type="region of interest" description="Disordered" evidence="1">
    <location>
        <begin position="1021"/>
        <end position="1203"/>
    </location>
</feature>
<dbReference type="OMA" id="GPKTSGW"/>
<evidence type="ECO:0000256" key="1">
    <source>
        <dbReference type="SAM" id="MobiDB-lite"/>
    </source>
</evidence>
<feature type="compositionally biased region" description="Pro residues" evidence="1">
    <location>
        <begin position="1636"/>
        <end position="1656"/>
    </location>
</feature>
<dbReference type="RefSeq" id="XP_038069789.1">
    <property type="nucleotide sequence ID" value="XM_038213861.1"/>
</dbReference>
<feature type="compositionally biased region" description="Basic and acidic residues" evidence="1">
    <location>
        <begin position="1309"/>
        <end position="1339"/>
    </location>
</feature>
<feature type="compositionally biased region" description="Basic and acidic residues" evidence="1">
    <location>
        <begin position="1136"/>
        <end position="1156"/>
    </location>
</feature>
<feature type="compositionally biased region" description="Polar residues" evidence="1">
    <location>
        <begin position="1736"/>
        <end position="1751"/>
    </location>
</feature>
<feature type="compositionally biased region" description="Polar residues" evidence="1">
    <location>
        <begin position="27"/>
        <end position="36"/>
    </location>
</feature>
<evidence type="ECO:0000313" key="2">
    <source>
        <dbReference type="EnsemblMetazoa" id="XP_038069788.1"/>
    </source>
</evidence>
<feature type="compositionally biased region" description="Basic and acidic residues" evidence="1">
    <location>
        <begin position="577"/>
        <end position="587"/>
    </location>
</feature>
<dbReference type="EnsemblMetazoa" id="XM_038213860.1">
    <property type="protein sequence ID" value="XP_038069788.1"/>
    <property type="gene ID" value="LOC119738881"/>
</dbReference>
<feature type="compositionally biased region" description="Polar residues" evidence="1">
    <location>
        <begin position="1801"/>
        <end position="1812"/>
    </location>
</feature>
<organism evidence="2 3">
    <name type="scientific">Patiria miniata</name>
    <name type="common">Bat star</name>
    <name type="synonym">Asterina miniata</name>
    <dbReference type="NCBI Taxonomy" id="46514"/>
    <lineage>
        <taxon>Eukaryota</taxon>
        <taxon>Metazoa</taxon>
        <taxon>Echinodermata</taxon>
        <taxon>Eleutherozoa</taxon>
        <taxon>Asterozoa</taxon>
        <taxon>Asteroidea</taxon>
        <taxon>Valvatacea</taxon>
        <taxon>Valvatida</taxon>
        <taxon>Asterinidae</taxon>
        <taxon>Patiria</taxon>
    </lineage>
</organism>
<feature type="region of interest" description="Disordered" evidence="1">
    <location>
        <begin position="933"/>
        <end position="1003"/>
    </location>
</feature>
<reference evidence="2" key="1">
    <citation type="submission" date="2022-11" db="UniProtKB">
        <authorList>
            <consortium name="EnsemblMetazoa"/>
        </authorList>
    </citation>
    <scope>IDENTIFICATION</scope>
</reference>
<proteinExistence type="predicted"/>
<feature type="compositionally biased region" description="Basic and acidic residues" evidence="1">
    <location>
        <begin position="822"/>
        <end position="835"/>
    </location>
</feature>
<feature type="region of interest" description="Disordered" evidence="1">
    <location>
        <begin position="201"/>
        <end position="268"/>
    </location>
</feature>
<feature type="compositionally biased region" description="Polar residues" evidence="1">
    <location>
        <begin position="1031"/>
        <end position="1045"/>
    </location>
</feature>
<feature type="region of interest" description="Disordered" evidence="1">
    <location>
        <begin position="1"/>
        <end position="158"/>
    </location>
</feature>
<dbReference type="OrthoDB" id="10072671at2759"/>
<feature type="compositionally biased region" description="Basic and acidic residues" evidence="1">
    <location>
        <begin position="1593"/>
        <end position="1603"/>
    </location>
</feature>
<feature type="compositionally biased region" description="Basic and acidic residues" evidence="1">
    <location>
        <begin position="499"/>
        <end position="517"/>
    </location>
</feature>
<feature type="compositionally biased region" description="Polar residues" evidence="1">
    <location>
        <begin position="1667"/>
        <end position="1679"/>
    </location>
</feature>
<feature type="compositionally biased region" description="Low complexity" evidence="1">
    <location>
        <begin position="1495"/>
        <end position="1506"/>
    </location>
</feature>
<feature type="compositionally biased region" description="Acidic residues" evidence="1">
    <location>
        <begin position="553"/>
        <end position="570"/>
    </location>
</feature>
<feature type="region of interest" description="Disordered" evidence="1">
    <location>
        <begin position="1730"/>
        <end position="1834"/>
    </location>
</feature>
<feature type="compositionally biased region" description="Polar residues" evidence="1">
    <location>
        <begin position="52"/>
        <end position="67"/>
    </location>
</feature>
<dbReference type="RefSeq" id="XP_038069788.1">
    <property type="nucleotide sequence ID" value="XM_038213860.1"/>
</dbReference>
<feature type="compositionally biased region" description="Basic and acidic residues" evidence="1">
    <location>
        <begin position="69"/>
        <end position="81"/>
    </location>
</feature>
<feature type="compositionally biased region" description="Basic and acidic residues" evidence="1">
    <location>
        <begin position="40"/>
        <end position="51"/>
    </location>
</feature>
<feature type="compositionally biased region" description="Polar residues" evidence="1">
    <location>
        <begin position="1350"/>
        <end position="1361"/>
    </location>
</feature>
<feature type="compositionally biased region" description="Basic and acidic residues" evidence="1">
    <location>
        <begin position="610"/>
        <end position="620"/>
    </location>
</feature>
<feature type="region of interest" description="Disordered" evidence="1">
    <location>
        <begin position="1863"/>
        <end position="1962"/>
    </location>
</feature>
<feature type="compositionally biased region" description="Basic and acidic residues" evidence="1">
    <location>
        <begin position="1408"/>
        <end position="1427"/>
    </location>
</feature>
<feature type="compositionally biased region" description="Low complexity" evidence="1">
    <location>
        <begin position="130"/>
        <end position="146"/>
    </location>
</feature>
<feature type="compositionally biased region" description="Polar residues" evidence="1">
    <location>
        <begin position="863"/>
        <end position="872"/>
    </location>
</feature>